<comment type="caution">
    <text evidence="2">The sequence shown here is derived from an EMBL/GenBank/DDBJ whole genome shotgun (WGS) entry which is preliminary data.</text>
</comment>
<dbReference type="SUPFAM" id="SSF56112">
    <property type="entry name" value="Protein kinase-like (PK-like)"/>
    <property type="match status" value="1"/>
</dbReference>
<proteinExistence type="predicted"/>
<dbReference type="InterPro" id="IPR002575">
    <property type="entry name" value="Aminoglycoside_PTrfase"/>
</dbReference>
<evidence type="ECO:0000313" key="2">
    <source>
        <dbReference type="EMBL" id="KAJ7677236.1"/>
    </source>
</evidence>
<feature type="domain" description="Aminoglycoside phosphotransferase" evidence="1">
    <location>
        <begin position="51"/>
        <end position="280"/>
    </location>
</feature>
<evidence type="ECO:0000259" key="1">
    <source>
        <dbReference type="Pfam" id="PF01636"/>
    </source>
</evidence>
<name>A0AAD7G8G0_MYCRO</name>
<dbReference type="PANTHER" id="PTHR21310:SF15">
    <property type="entry name" value="AMINOGLYCOSIDE PHOSPHOTRANSFERASE DOMAIN-CONTAINING PROTEIN"/>
    <property type="match status" value="1"/>
</dbReference>
<evidence type="ECO:0000313" key="3">
    <source>
        <dbReference type="Proteomes" id="UP001221757"/>
    </source>
</evidence>
<keyword evidence="2" id="KW-0808">Transferase</keyword>
<dbReference type="Proteomes" id="UP001221757">
    <property type="component" value="Unassembled WGS sequence"/>
</dbReference>
<dbReference type="Pfam" id="PF01636">
    <property type="entry name" value="APH"/>
    <property type="match status" value="1"/>
</dbReference>
<accession>A0AAD7G8G0</accession>
<reference evidence="2" key="1">
    <citation type="submission" date="2023-03" db="EMBL/GenBank/DDBJ databases">
        <title>Massive genome expansion in bonnet fungi (Mycena s.s.) driven by repeated elements and novel gene families across ecological guilds.</title>
        <authorList>
            <consortium name="Lawrence Berkeley National Laboratory"/>
            <person name="Harder C.B."/>
            <person name="Miyauchi S."/>
            <person name="Viragh M."/>
            <person name="Kuo A."/>
            <person name="Thoen E."/>
            <person name="Andreopoulos B."/>
            <person name="Lu D."/>
            <person name="Skrede I."/>
            <person name="Drula E."/>
            <person name="Henrissat B."/>
            <person name="Morin E."/>
            <person name="Kohler A."/>
            <person name="Barry K."/>
            <person name="LaButti K."/>
            <person name="Morin E."/>
            <person name="Salamov A."/>
            <person name="Lipzen A."/>
            <person name="Mereny Z."/>
            <person name="Hegedus B."/>
            <person name="Baldrian P."/>
            <person name="Stursova M."/>
            <person name="Weitz H."/>
            <person name="Taylor A."/>
            <person name="Grigoriev I.V."/>
            <person name="Nagy L.G."/>
            <person name="Martin F."/>
            <person name="Kauserud H."/>
        </authorList>
    </citation>
    <scope>NUCLEOTIDE SEQUENCE</scope>
    <source>
        <strain evidence="2">CBHHK067</strain>
    </source>
</reference>
<dbReference type="InterPro" id="IPR011009">
    <property type="entry name" value="Kinase-like_dom_sf"/>
</dbReference>
<gene>
    <name evidence="2" type="ORF">B0H17DRAFT_121140</name>
</gene>
<keyword evidence="3" id="KW-1185">Reference proteome</keyword>
<dbReference type="Gene3D" id="3.90.1200.10">
    <property type="match status" value="1"/>
</dbReference>
<sequence>MASALSPEERRKISVQRILEDQFTLNVEFEEIERLDRGFNNHLYTVNLLPDTRSSRERVQNEVAALAFVRQPLASLVRVPEVYAWSEGRGTDETPFIIMELLPRKPLDKIWPLLDLPSRLPILSQIADILGALRSFQLPVPNTPCNYTFGGLAFSALGSITTAMHPNSIGGPFTSAEGQWLSMLSSQIRCADDNRFIQGWKSSDLRGRLDSFIDNDEGFRGLLRQVATEPVFIHGDFNCRNFLVCPDTHRMTGLLDFEFARIGTAPEELIDGLEDFRDHACVEPSPDGLDLHLLESKGWPCQISSNPVELGCETARAWKNLVQLPIEGYGATVKTYTFLDKLCPWYFCQEPWCNAHGMVAERRIAESSLSDLLAAWGF</sequence>
<dbReference type="EMBL" id="JARKIE010000140">
    <property type="protein sequence ID" value="KAJ7677236.1"/>
    <property type="molecule type" value="Genomic_DNA"/>
</dbReference>
<organism evidence="2 3">
    <name type="scientific">Mycena rosella</name>
    <name type="common">Pink bonnet</name>
    <name type="synonym">Agaricus rosellus</name>
    <dbReference type="NCBI Taxonomy" id="1033263"/>
    <lineage>
        <taxon>Eukaryota</taxon>
        <taxon>Fungi</taxon>
        <taxon>Dikarya</taxon>
        <taxon>Basidiomycota</taxon>
        <taxon>Agaricomycotina</taxon>
        <taxon>Agaricomycetes</taxon>
        <taxon>Agaricomycetidae</taxon>
        <taxon>Agaricales</taxon>
        <taxon>Marasmiineae</taxon>
        <taxon>Mycenaceae</taxon>
        <taxon>Mycena</taxon>
    </lineage>
</organism>
<dbReference type="InterPro" id="IPR051678">
    <property type="entry name" value="AGP_Transferase"/>
</dbReference>
<dbReference type="GO" id="GO:0016301">
    <property type="term" value="F:kinase activity"/>
    <property type="evidence" value="ECO:0007669"/>
    <property type="project" value="UniProtKB-KW"/>
</dbReference>
<keyword evidence="2" id="KW-0418">Kinase</keyword>
<dbReference type="PANTHER" id="PTHR21310">
    <property type="entry name" value="AMINOGLYCOSIDE PHOSPHOTRANSFERASE-RELATED-RELATED"/>
    <property type="match status" value="1"/>
</dbReference>
<protein>
    <submittedName>
        <fullName evidence="2">Kinase-like domain-containing protein</fullName>
    </submittedName>
</protein>
<dbReference type="AlphaFoldDB" id="A0AAD7G8G0"/>